<dbReference type="RefSeq" id="WP_057556965.1">
    <property type="nucleotide sequence ID" value="NZ_CDNP01000004.1"/>
</dbReference>
<organism evidence="4 5">
    <name type="scientific">Paraclostridium sordellii</name>
    <name type="common">Clostridium sordellii</name>
    <dbReference type="NCBI Taxonomy" id="1505"/>
    <lineage>
        <taxon>Bacteria</taxon>
        <taxon>Bacillati</taxon>
        <taxon>Bacillota</taxon>
        <taxon>Clostridia</taxon>
        <taxon>Peptostreptococcales</taxon>
        <taxon>Peptostreptococcaceae</taxon>
        <taxon>Paraclostridium</taxon>
    </lineage>
</organism>
<proteinExistence type="predicted"/>
<dbReference type="GO" id="GO:0016491">
    <property type="term" value="F:oxidoreductase activity"/>
    <property type="evidence" value="ECO:0007669"/>
    <property type="project" value="InterPro"/>
</dbReference>
<dbReference type="Gene3D" id="3.40.50.360">
    <property type="match status" value="1"/>
</dbReference>
<name>A0A9P1KXR8_PARSO</name>
<dbReference type="InterPro" id="IPR005025">
    <property type="entry name" value="FMN_Rdtase-like_dom"/>
</dbReference>
<dbReference type="PANTHER" id="PTHR43278:SF2">
    <property type="entry name" value="IRON-SULFUR FLAVOPROTEIN"/>
    <property type="match status" value="1"/>
</dbReference>
<evidence type="ECO:0000256" key="2">
    <source>
        <dbReference type="ARBA" id="ARBA00022643"/>
    </source>
</evidence>
<reference evidence="5" key="1">
    <citation type="submission" date="2015-01" db="EMBL/GenBank/DDBJ databases">
        <authorList>
            <person name="Aslett A.Martin."/>
            <person name="De Silva Nishadi"/>
        </authorList>
    </citation>
    <scope>NUCLEOTIDE SEQUENCE [LARGE SCALE GENOMIC DNA]</scope>
    <source>
        <strain evidence="5">UMC4404</strain>
    </source>
</reference>
<dbReference type="Pfam" id="PF03358">
    <property type="entry name" value="FMN_red"/>
    <property type="match status" value="1"/>
</dbReference>
<feature type="domain" description="NADPH-dependent FMN reductase-like" evidence="3">
    <location>
        <begin position="2"/>
        <end position="126"/>
    </location>
</feature>
<evidence type="ECO:0000256" key="1">
    <source>
        <dbReference type="ARBA" id="ARBA00022630"/>
    </source>
</evidence>
<dbReference type="InterPro" id="IPR051796">
    <property type="entry name" value="ISF_SsuE-like"/>
</dbReference>
<dbReference type="AlphaFoldDB" id="A0A9P1KXR8"/>
<dbReference type="Proteomes" id="UP000049685">
    <property type="component" value="Unassembled WGS sequence"/>
</dbReference>
<sequence>MTKIIAFMGSPRKNGNVDTILDEIIKGANDNNVEVKKFYINDMNIKGCQGCLYCRKTPTCAFKDDMVEVYEDIKSAEYVIIGSPVYICQVSAQTKLLLDRFYPLTEINKAKHTPRFGQKKLIMVYTQAAPFGFLFKKYFRYTAKHLKGMGLNHYKTIIATKAFEKNSTRNNSKILTKAYNLGVKISLDLSNK</sequence>
<comment type="caution">
    <text evidence="4">The sequence shown here is derived from an EMBL/GenBank/DDBJ whole genome shotgun (WGS) entry which is preliminary data.</text>
</comment>
<dbReference type="SUPFAM" id="SSF52218">
    <property type="entry name" value="Flavoproteins"/>
    <property type="match status" value="1"/>
</dbReference>
<dbReference type="InterPro" id="IPR029039">
    <property type="entry name" value="Flavoprotein-like_sf"/>
</dbReference>
<keyword evidence="2" id="KW-0288">FMN</keyword>
<accession>A0A9P1KXR8</accession>
<keyword evidence="1" id="KW-0285">Flavoprotein</keyword>
<evidence type="ECO:0000313" key="4">
    <source>
        <dbReference type="EMBL" id="CEN31338.1"/>
    </source>
</evidence>
<protein>
    <submittedName>
        <fullName evidence="4">Multimeric flavodoxin WrbA</fullName>
    </submittedName>
</protein>
<dbReference type="EMBL" id="CDNY01000001">
    <property type="protein sequence ID" value="CEN31338.1"/>
    <property type="molecule type" value="Genomic_DNA"/>
</dbReference>
<evidence type="ECO:0000313" key="5">
    <source>
        <dbReference type="Proteomes" id="UP000049685"/>
    </source>
</evidence>
<gene>
    <name evidence="4" type="ORF">UMC4404_31701</name>
</gene>
<evidence type="ECO:0000259" key="3">
    <source>
        <dbReference type="Pfam" id="PF03358"/>
    </source>
</evidence>
<dbReference type="PANTHER" id="PTHR43278">
    <property type="entry name" value="NAD(P)H-DEPENDENT FMN-CONTAINING OXIDOREDUCTASE YWQN-RELATED"/>
    <property type="match status" value="1"/>
</dbReference>